<gene>
    <name evidence="3" type="ORF">LX16_5127</name>
</gene>
<dbReference type="RefSeq" id="WP_147144460.1">
    <property type="nucleotide sequence ID" value="NZ_BAABIJ010000007.1"/>
</dbReference>
<feature type="region of interest" description="Disordered" evidence="1">
    <location>
        <begin position="151"/>
        <end position="182"/>
    </location>
</feature>
<keyword evidence="2" id="KW-0812">Transmembrane</keyword>
<feature type="transmembrane region" description="Helical" evidence="2">
    <location>
        <begin position="124"/>
        <end position="147"/>
    </location>
</feature>
<dbReference type="EMBL" id="VLLL01000011">
    <property type="protein sequence ID" value="TWJ07641.1"/>
    <property type="molecule type" value="Genomic_DNA"/>
</dbReference>
<organism evidence="3 4">
    <name type="scientific">Stackebrandtia albiflava</name>
    <dbReference type="NCBI Taxonomy" id="406432"/>
    <lineage>
        <taxon>Bacteria</taxon>
        <taxon>Bacillati</taxon>
        <taxon>Actinomycetota</taxon>
        <taxon>Actinomycetes</taxon>
        <taxon>Glycomycetales</taxon>
        <taxon>Glycomycetaceae</taxon>
        <taxon>Stackebrandtia</taxon>
    </lineage>
</organism>
<accession>A0A562UPU3</accession>
<evidence type="ECO:0000256" key="1">
    <source>
        <dbReference type="SAM" id="MobiDB-lite"/>
    </source>
</evidence>
<feature type="compositionally biased region" description="Pro residues" evidence="1">
    <location>
        <begin position="1"/>
        <end position="13"/>
    </location>
</feature>
<reference evidence="3 4" key="1">
    <citation type="journal article" date="2013" name="Stand. Genomic Sci.">
        <title>Genomic Encyclopedia of Type Strains, Phase I: The one thousand microbial genomes (KMG-I) project.</title>
        <authorList>
            <person name="Kyrpides N.C."/>
            <person name="Woyke T."/>
            <person name="Eisen J.A."/>
            <person name="Garrity G."/>
            <person name="Lilburn T.G."/>
            <person name="Beck B.J."/>
            <person name="Whitman W.B."/>
            <person name="Hugenholtz P."/>
            <person name="Klenk H.P."/>
        </authorList>
    </citation>
    <scope>NUCLEOTIDE SEQUENCE [LARGE SCALE GENOMIC DNA]</scope>
    <source>
        <strain evidence="3 4">DSM 45044</strain>
    </source>
</reference>
<keyword evidence="2" id="KW-0472">Membrane</keyword>
<comment type="caution">
    <text evidence="3">The sequence shown here is derived from an EMBL/GenBank/DDBJ whole genome shotgun (WGS) entry which is preliminary data.</text>
</comment>
<name>A0A562UPU3_9ACTN</name>
<dbReference type="Proteomes" id="UP000321617">
    <property type="component" value="Unassembled WGS sequence"/>
</dbReference>
<dbReference type="OrthoDB" id="9938431at2"/>
<feature type="compositionally biased region" description="Low complexity" evidence="1">
    <location>
        <begin position="66"/>
        <end position="75"/>
    </location>
</feature>
<feature type="region of interest" description="Disordered" evidence="1">
    <location>
        <begin position="1"/>
        <end position="118"/>
    </location>
</feature>
<keyword evidence="4" id="KW-1185">Reference proteome</keyword>
<proteinExistence type="predicted"/>
<feature type="compositionally biased region" description="Pro residues" evidence="1">
    <location>
        <begin position="39"/>
        <end position="58"/>
    </location>
</feature>
<keyword evidence="2" id="KW-1133">Transmembrane helix</keyword>
<dbReference type="AlphaFoldDB" id="A0A562UPU3"/>
<evidence type="ECO:0000313" key="3">
    <source>
        <dbReference type="EMBL" id="TWJ07641.1"/>
    </source>
</evidence>
<sequence length="335" mass="33919">MTYPPPSGPPGAPGWPGDPNQMPPSDPYGGQPGGGFPQQPDPYAPPGGGMPPASPPQYDPYGQPSSGAPAGYQPGYPGGGFPPSQPSDPYHSPSSGGPGGYPPPGYPGGGLPQMPTPKQGGGNTGWIVGGIVGVVVILLVTVGALFMTGVIGGGDDSGTTAGETGDGTDTGESEGTEEATGGTYKYVDGFCETIDMSQLQAGMEESQPVTDMSSDSGESMSCMYTYATEDYGYAVVTVTADVGADEAEALASYESMIEWSFLENPEETTLEGDWDNGVVMIGGNGISDTSVYSFATTGNLALQVGVAGTDMPYGESDIPAMNLALMEEILTLTAA</sequence>
<evidence type="ECO:0000313" key="4">
    <source>
        <dbReference type="Proteomes" id="UP000321617"/>
    </source>
</evidence>
<protein>
    <submittedName>
        <fullName evidence="3">Uncharacterized protein</fullName>
    </submittedName>
</protein>
<evidence type="ECO:0000256" key="2">
    <source>
        <dbReference type="SAM" id="Phobius"/>
    </source>
</evidence>